<protein>
    <recommendedName>
        <fullName evidence="3">Serine aminopeptidase S33 domain-containing protein</fullName>
    </recommendedName>
</protein>
<dbReference type="InterPro" id="IPR022742">
    <property type="entry name" value="Hydrolase_4"/>
</dbReference>
<evidence type="ECO:0000313" key="4">
    <source>
        <dbReference type="EMBL" id="OGD33982.1"/>
    </source>
</evidence>
<comment type="caution">
    <text evidence="4">The sequence shown here is derived from an EMBL/GenBank/DDBJ whole genome shotgun (WGS) entry which is preliminary data.</text>
</comment>
<evidence type="ECO:0000313" key="5">
    <source>
        <dbReference type="Proteomes" id="UP000176650"/>
    </source>
</evidence>
<organism evidence="4 5">
    <name type="scientific">Candidatus Azambacteria bacterium RIFCSPLOWO2_01_FULL_46_25</name>
    <dbReference type="NCBI Taxonomy" id="1797298"/>
    <lineage>
        <taxon>Bacteria</taxon>
        <taxon>Candidatus Azamiibacteriota</taxon>
    </lineage>
</organism>
<dbReference type="PANTHER" id="PTHR22946">
    <property type="entry name" value="DIENELACTONE HYDROLASE DOMAIN-CONTAINING PROTEIN-RELATED"/>
    <property type="match status" value="1"/>
</dbReference>
<reference evidence="4 5" key="1">
    <citation type="journal article" date="2016" name="Nat. Commun.">
        <title>Thousands of microbial genomes shed light on interconnected biogeochemical processes in an aquifer system.</title>
        <authorList>
            <person name="Anantharaman K."/>
            <person name="Brown C.T."/>
            <person name="Hug L.A."/>
            <person name="Sharon I."/>
            <person name="Castelle C.J."/>
            <person name="Probst A.J."/>
            <person name="Thomas B.C."/>
            <person name="Singh A."/>
            <person name="Wilkins M.J."/>
            <person name="Karaoz U."/>
            <person name="Brodie E.L."/>
            <person name="Williams K.H."/>
            <person name="Hubbard S.S."/>
            <person name="Banfield J.F."/>
        </authorList>
    </citation>
    <scope>NUCLEOTIDE SEQUENCE [LARGE SCALE GENOMIC DNA]</scope>
</reference>
<dbReference type="InterPro" id="IPR029058">
    <property type="entry name" value="AB_hydrolase_fold"/>
</dbReference>
<keyword evidence="1" id="KW-0378">Hydrolase</keyword>
<evidence type="ECO:0000259" key="3">
    <source>
        <dbReference type="Pfam" id="PF12146"/>
    </source>
</evidence>
<keyword evidence="2" id="KW-0732">Signal</keyword>
<dbReference type="Gene3D" id="3.40.50.1820">
    <property type="entry name" value="alpha/beta hydrolase"/>
    <property type="match status" value="1"/>
</dbReference>
<feature type="chain" id="PRO_5009517964" description="Serine aminopeptidase S33 domain-containing protein" evidence="2">
    <location>
        <begin position="20"/>
        <end position="251"/>
    </location>
</feature>
<dbReference type="AlphaFoldDB" id="A0A1F5BTP3"/>
<name>A0A1F5BTP3_9BACT</name>
<dbReference type="Proteomes" id="UP000176650">
    <property type="component" value="Unassembled WGS sequence"/>
</dbReference>
<gene>
    <name evidence="4" type="ORF">A2988_00655</name>
</gene>
<accession>A0A1F5BTP3</accession>
<evidence type="ECO:0000256" key="1">
    <source>
        <dbReference type="ARBA" id="ARBA00022801"/>
    </source>
</evidence>
<evidence type="ECO:0000256" key="2">
    <source>
        <dbReference type="SAM" id="SignalP"/>
    </source>
</evidence>
<dbReference type="SUPFAM" id="SSF53474">
    <property type="entry name" value="alpha/beta-Hydrolases"/>
    <property type="match status" value="1"/>
</dbReference>
<dbReference type="EMBL" id="MEYS01000002">
    <property type="protein sequence ID" value="OGD33982.1"/>
    <property type="molecule type" value="Genomic_DNA"/>
</dbReference>
<sequence>MARKLIIIGLIITAIAVVAGSVTAPAPNGAATQNLTDNINGGEEGVLEAGPNPLSIETLRNGEYPGSDIVIEQTLAQGANYKKYVASYKSEGLKIYALLTVPNGTKPASGWPVIVFNHGYIPPAQYKTTERYVAYVDGFARAGYIVLKPDFRGHGDSEGEATGGYGSNAYTVDALNAVASIKKYADADPARIGMWGHSMGGHVTLRAMVASTDIKAGVIWAGVVGSYPDLINNWRRRPITKNTSRHISRKA</sequence>
<dbReference type="Pfam" id="PF12146">
    <property type="entry name" value="Hydrolase_4"/>
    <property type="match status" value="1"/>
</dbReference>
<dbReference type="GO" id="GO:0052689">
    <property type="term" value="F:carboxylic ester hydrolase activity"/>
    <property type="evidence" value="ECO:0007669"/>
    <property type="project" value="UniProtKB-ARBA"/>
</dbReference>
<dbReference type="InterPro" id="IPR050261">
    <property type="entry name" value="FrsA_esterase"/>
</dbReference>
<dbReference type="PANTHER" id="PTHR22946:SF9">
    <property type="entry name" value="POLYKETIDE TRANSFERASE AF380"/>
    <property type="match status" value="1"/>
</dbReference>
<feature type="domain" description="Serine aminopeptidase S33" evidence="3">
    <location>
        <begin position="113"/>
        <end position="234"/>
    </location>
</feature>
<feature type="signal peptide" evidence="2">
    <location>
        <begin position="1"/>
        <end position="19"/>
    </location>
</feature>
<dbReference type="STRING" id="1797298.A2988_00655"/>
<proteinExistence type="predicted"/>